<dbReference type="InterPro" id="IPR031704">
    <property type="entry name" value="Glyco_hydro_36_N"/>
</dbReference>
<evidence type="ECO:0000256" key="2">
    <source>
        <dbReference type="ARBA" id="ARBA00012755"/>
    </source>
</evidence>
<dbReference type="PRINTS" id="PR00743">
    <property type="entry name" value="GLHYDRLASE36"/>
</dbReference>
<organism evidence="6 7">
    <name type="scientific">Jiangella asiatica</name>
    <dbReference type="NCBI Taxonomy" id="2530372"/>
    <lineage>
        <taxon>Bacteria</taxon>
        <taxon>Bacillati</taxon>
        <taxon>Actinomycetota</taxon>
        <taxon>Actinomycetes</taxon>
        <taxon>Jiangellales</taxon>
        <taxon>Jiangellaceae</taxon>
        <taxon>Jiangella</taxon>
    </lineage>
</organism>
<dbReference type="EMBL" id="SMKZ01000021">
    <property type="protein sequence ID" value="TDE08932.1"/>
    <property type="molecule type" value="Genomic_DNA"/>
</dbReference>
<dbReference type="InterPro" id="IPR017853">
    <property type="entry name" value="GH"/>
</dbReference>
<dbReference type="InterPro" id="IPR038417">
    <property type="entry name" value="Alpga-gal_N_sf"/>
</dbReference>
<dbReference type="EC" id="3.2.1.22" evidence="2"/>
<evidence type="ECO:0000256" key="1">
    <source>
        <dbReference type="ARBA" id="ARBA00001255"/>
    </source>
</evidence>
<dbReference type="SUPFAM" id="SSF51445">
    <property type="entry name" value="(Trans)glycosidases"/>
    <property type="match status" value="1"/>
</dbReference>
<keyword evidence="4" id="KW-0326">Glycosidase</keyword>
<keyword evidence="7" id="KW-1185">Reference proteome</keyword>
<evidence type="ECO:0000256" key="3">
    <source>
        <dbReference type="ARBA" id="ARBA00022801"/>
    </source>
</evidence>
<evidence type="ECO:0000259" key="5">
    <source>
        <dbReference type="Pfam" id="PF16875"/>
    </source>
</evidence>
<dbReference type="GO" id="GO:0016052">
    <property type="term" value="P:carbohydrate catabolic process"/>
    <property type="evidence" value="ECO:0007669"/>
    <property type="project" value="InterPro"/>
</dbReference>
<dbReference type="Pfam" id="PF02065">
    <property type="entry name" value="Melibiase"/>
    <property type="match status" value="1"/>
</dbReference>
<keyword evidence="3" id="KW-0378">Hydrolase</keyword>
<evidence type="ECO:0000256" key="4">
    <source>
        <dbReference type="ARBA" id="ARBA00023295"/>
    </source>
</evidence>
<dbReference type="InParanoid" id="A0A4R5D617"/>
<dbReference type="InterPro" id="IPR000111">
    <property type="entry name" value="Glyco_hydro_27/36_CS"/>
</dbReference>
<proteinExistence type="predicted"/>
<comment type="caution">
    <text evidence="6">The sequence shown here is derived from an EMBL/GenBank/DDBJ whole genome shotgun (WGS) entry which is preliminary data.</text>
</comment>
<dbReference type="PANTHER" id="PTHR43053:SF3">
    <property type="entry name" value="ALPHA-GALACTOSIDASE C-RELATED"/>
    <property type="match status" value="1"/>
</dbReference>
<dbReference type="InterPro" id="IPR002252">
    <property type="entry name" value="Glyco_hydro_36"/>
</dbReference>
<dbReference type="InterPro" id="IPR013785">
    <property type="entry name" value="Aldolase_TIM"/>
</dbReference>
<protein>
    <recommendedName>
        <fullName evidence="2">alpha-galactosidase</fullName>
        <ecNumber evidence="2">3.2.1.22</ecNumber>
    </recommendedName>
</protein>
<gene>
    <name evidence="6" type="ORF">E1269_16050</name>
</gene>
<evidence type="ECO:0000313" key="7">
    <source>
        <dbReference type="Proteomes" id="UP000294739"/>
    </source>
</evidence>
<dbReference type="Pfam" id="PF16875">
    <property type="entry name" value="Glyco_hydro_36N"/>
    <property type="match status" value="1"/>
</dbReference>
<evidence type="ECO:0000313" key="6">
    <source>
        <dbReference type="EMBL" id="TDE08932.1"/>
    </source>
</evidence>
<feature type="domain" description="Glycosyl hydrolase family 36 N-terminal" evidence="5">
    <location>
        <begin position="23"/>
        <end position="255"/>
    </location>
</feature>
<accession>A0A4R5D617</accession>
<sequence>MDDRMVVLTRAGVSLVLDLATPGLPRVLHWGAALDGLDDDARTALRSAALPTRRGGAPTEPAAPTLLPAQVDGWVGRPGVAGSRGRAWSHPRLVPFDVAVDDASVRVRSRDDAAEVSVVSELDLDPSGVLLVRHTLTNAGDTPWSVGGVRAVLPLPDHALELMHFTGRWSLEKAPQREAFVHGIRSFESRRGRTGHSSTGLLIAGSAGFGYGAGEVWSVHAGWSGWTVHDAERMAEGWSTLGAGELLAGGEVELAPGESYATPVVYFGYADDGLDGLAQRLHSHLRARPQHPSTPRPLVLNTWEAVYFDHDVDKMKRLADVAAAVGVERFVVDDGWFLGRRDDHAGLGDWYVDPDVWPQGLHPLVDHVRSLGMQFGLWVEPEMANSRSRLAQEHPEWLLHLPERTPREWRHQHVVDVADPDAYAYLLKRLDDLVSEYDIAYLKWDHNRDLLEAVHDGHAGVHEQTLAVYRLLDELRSRHPGLEIESCSSGGARVDLGVIQHTDRVWASDTNDPIDRQAIQRWTKQLLPPELVGAHVGPAATHVTGRVTSLELRCATALFGHAGIEWDITECDDAEVATLTRWAAEYKRLRPLLHTGRTVRAEDTHPERLLHGVVGDGHAVFSYVTLATLRTDIPPRLRLPGLDPGVRYRVVALPALSNSVSRFGVPPRWLADGGIELPGRVLSTVGLQAPLLGTGEVLTLELTAL</sequence>
<comment type="catalytic activity">
    <reaction evidence="1">
        <text>Hydrolysis of terminal, non-reducing alpha-D-galactose residues in alpha-D-galactosides, including galactose oligosaccharides, galactomannans and galactolipids.</text>
        <dbReference type="EC" id="3.2.1.22"/>
    </reaction>
</comment>
<dbReference type="Gene3D" id="2.70.98.60">
    <property type="entry name" value="alpha-galactosidase from lactobacil brevis"/>
    <property type="match status" value="1"/>
</dbReference>
<dbReference type="InterPro" id="IPR050985">
    <property type="entry name" value="Alpha-glycosidase_related"/>
</dbReference>
<dbReference type="AlphaFoldDB" id="A0A4R5D617"/>
<dbReference type="PANTHER" id="PTHR43053">
    <property type="entry name" value="GLYCOSIDASE FAMILY 31"/>
    <property type="match status" value="1"/>
</dbReference>
<dbReference type="GO" id="GO:0004557">
    <property type="term" value="F:alpha-galactosidase activity"/>
    <property type="evidence" value="ECO:0007669"/>
    <property type="project" value="UniProtKB-EC"/>
</dbReference>
<dbReference type="Gene3D" id="3.20.20.70">
    <property type="entry name" value="Aldolase class I"/>
    <property type="match status" value="1"/>
</dbReference>
<name>A0A4R5D617_9ACTN</name>
<dbReference type="FunFam" id="3.20.20.70:FF:000118">
    <property type="entry name" value="Alpha-galactosidase"/>
    <property type="match status" value="1"/>
</dbReference>
<dbReference type="Proteomes" id="UP000294739">
    <property type="component" value="Unassembled WGS sequence"/>
</dbReference>
<reference evidence="6 7" key="1">
    <citation type="submission" date="2019-03" db="EMBL/GenBank/DDBJ databases">
        <title>Draft genome sequences of novel Actinobacteria.</title>
        <authorList>
            <person name="Sahin N."/>
            <person name="Ay H."/>
            <person name="Saygin H."/>
        </authorList>
    </citation>
    <scope>NUCLEOTIDE SEQUENCE [LARGE SCALE GENOMIC DNA]</scope>
    <source>
        <strain evidence="6 7">5K138</strain>
    </source>
</reference>
<dbReference type="OrthoDB" id="9758822at2"/>
<dbReference type="CDD" id="cd14791">
    <property type="entry name" value="GH36"/>
    <property type="match status" value="1"/>
</dbReference>
<dbReference type="RefSeq" id="WP_131896241.1">
    <property type="nucleotide sequence ID" value="NZ_SMKZ01000021.1"/>
</dbReference>
<dbReference type="PROSITE" id="PS00512">
    <property type="entry name" value="ALPHA_GALACTOSIDASE"/>
    <property type="match status" value="1"/>
</dbReference>